<name>A0A3B9QWB8_9CORY</name>
<evidence type="ECO:0000313" key="3">
    <source>
        <dbReference type="Proteomes" id="UP000260925"/>
    </source>
</evidence>
<dbReference type="AlphaFoldDB" id="A0A3B9QWB8"/>
<organism evidence="2 3">
    <name type="scientific">Corynebacterium variabile</name>
    <dbReference type="NCBI Taxonomy" id="1727"/>
    <lineage>
        <taxon>Bacteria</taxon>
        <taxon>Bacillati</taxon>
        <taxon>Actinomycetota</taxon>
        <taxon>Actinomycetes</taxon>
        <taxon>Mycobacteriales</taxon>
        <taxon>Corynebacteriaceae</taxon>
        <taxon>Corynebacterium</taxon>
    </lineage>
</organism>
<dbReference type="EMBL" id="DMDD01000268">
    <property type="protein sequence ID" value="HAF73296.1"/>
    <property type="molecule type" value="Genomic_DNA"/>
</dbReference>
<feature type="compositionally biased region" description="Acidic residues" evidence="1">
    <location>
        <begin position="202"/>
        <end position="213"/>
    </location>
</feature>
<accession>A0A3B9QWB8</accession>
<sequence length="213" mass="23334">MPDVVNDVEKNVDIWKFAEVWISDNEDAKVNSDGTFDQDWLQVGMLAGGSSIGQERDADRNEVEGWASTLITTEQKFKKDTRTFTALENTEVTFGLMYPNSEYNDGGPTIILAPEDAKKVIAFKTVNQHDMATIEVSRLLANIYPSSMDKNDDGASSTEFTAEIRKDAEGGLYERLVIENNADASGALDITRFKTDGAAGGDDSEDTEDAEGN</sequence>
<proteinExistence type="predicted"/>
<protein>
    <recommendedName>
        <fullName evidence="4">Phage major tail protein, TP901-1 family</fullName>
    </recommendedName>
</protein>
<gene>
    <name evidence="2" type="ORF">DCL06_11275</name>
</gene>
<feature type="region of interest" description="Disordered" evidence="1">
    <location>
        <begin position="194"/>
        <end position="213"/>
    </location>
</feature>
<evidence type="ECO:0000256" key="1">
    <source>
        <dbReference type="SAM" id="MobiDB-lite"/>
    </source>
</evidence>
<comment type="caution">
    <text evidence="2">The sequence shown here is derived from an EMBL/GenBank/DDBJ whole genome shotgun (WGS) entry which is preliminary data.</text>
</comment>
<evidence type="ECO:0000313" key="2">
    <source>
        <dbReference type="EMBL" id="HAF73296.1"/>
    </source>
</evidence>
<evidence type="ECO:0008006" key="4">
    <source>
        <dbReference type="Google" id="ProtNLM"/>
    </source>
</evidence>
<reference evidence="2 3" key="1">
    <citation type="journal article" date="2018" name="Nat. Biotechnol.">
        <title>A standardized bacterial taxonomy based on genome phylogeny substantially revises the tree of life.</title>
        <authorList>
            <person name="Parks D.H."/>
            <person name="Chuvochina M."/>
            <person name="Waite D.W."/>
            <person name="Rinke C."/>
            <person name="Skarshewski A."/>
            <person name="Chaumeil P.A."/>
            <person name="Hugenholtz P."/>
        </authorList>
    </citation>
    <scope>NUCLEOTIDE SEQUENCE [LARGE SCALE GENOMIC DNA]</scope>
    <source>
        <strain evidence="2">UBA9851</strain>
    </source>
</reference>
<dbReference type="Proteomes" id="UP000260925">
    <property type="component" value="Unassembled WGS sequence"/>
</dbReference>